<feature type="compositionally biased region" description="Polar residues" evidence="17">
    <location>
        <begin position="663"/>
        <end position="673"/>
    </location>
</feature>
<dbReference type="GO" id="GO:0005524">
    <property type="term" value="F:ATP binding"/>
    <property type="evidence" value="ECO:0007669"/>
    <property type="project" value="InterPro"/>
</dbReference>
<dbReference type="Gene3D" id="1.10.510.10">
    <property type="entry name" value="Transferase(Phosphotransferase) domain 1"/>
    <property type="match status" value="1"/>
</dbReference>
<evidence type="ECO:0000256" key="1">
    <source>
        <dbReference type="ARBA" id="ARBA00001946"/>
    </source>
</evidence>
<dbReference type="InterPro" id="IPR011009">
    <property type="entry name" value="Kinase-like_dom_sf"/>
</dbReference>
<evidence type="ECO:0000313" key="19">
    <source>
        <dbReference type="EMBL" id="PIG82037.1"/>
    </source>
</evidence>
<evidence type="ECO:0000256" key="11">
    <source>
        <dbReference type="ARBA" id="ARBA00029304"/>
    </source>
</evidence>
<comment type="cofactor">
    <cofactor evidence="1">
        <name>Mg(2+)</name>
        <dbReference type="ChEBI" id="CHEBI:18420"/>
    </cofactor>
</comment>
<evidence type="ECO:0000256" key="17">
    <source>
        <dbReference type="SAM" id="MobiDB-lite"/>
    </source>
</evidence>
<evidence type="ECO:0000256" key="15">
    <source>
        <dbReference type="ARBA" id="ARBA00034078"/>
    </source>
</evidence>
<dbReference type="InterPro" id="IPR000719">
    <property type="entry name" value="Prot_kinase_dom"/>
</dbReference>
<feature type="region of interest" description="Disordered" evidence="17">
    <location>
        <begin position="653"/>
        <end position="682"/>
    </location>
</feature>
<dbReference type="InterPro" id="IPR004404">
    <property type="entry name" value="DihydroxyA_deHydtase"/>
</dbReference>
<organism evidence="19 20">
    <name type="scientific">Aspergillus arachidicola</name>
    <dbReference type="NCBI Taxonomy" id="656916"/>
    <lineage>
        <taxon>Eukaryota</taxon>
        <taxon>Fungi</taxon>
        <taxon>Dikarya</taxon>
        <taxon>Ascomycota</taxon>
        <taxon>Pezizomycotina</taxon>
        <taxon>Eurotiomycetes</taxon>
        <taxon>Eurotiomycetidae</taxon>
        <taxon>Eurotiales</taxon>
        <taxon>Aspergillaceae</taxon>
        <taxon>Aspergillus</taxon>
        <taxon>Aspergillus subgen. Circumdati</taxon>
    </lineage>
</organism>
<dbReference type="GO" id="GO:0009099">
    <property type="term" value="P:L-valine biosynthetic process"/>
    <property type="evidence" value="ECO:0007669"/>
    <property type="project" value="UniProtKB-UniPathway"/>
</dbReference>
<keyword evidence="20" id="KW-1185">Reference proteome</keyword>
<gene>
    <name evidence="19" type="ORF">AARAC_000144</name>
</gene>
<feature type="region of interest" description="Disordered" evidence="17">
    <location>
        <begin position="94"/>
        <end position="139"/>
    </location>
</feature>
<dbReference type="Gene3D" id="3.50.30.80">
    <property type="entry name" value="IlvD/EDD C-terminal domain-like"/>
    <property type="match status" value="1"/>
</dbReference>
<comment type="pathway">
    <text evidence="12">Amino-acid biosynthesis; L-valine biosynthesis; L-valine from pyruvate: step 3/4.</text>
</comment>
<evidence type="ECO:0000256" key="2">
    <source>
        <dbReference type="ARBA" id="ARBA00006486"/>
    </source>
</evidence>
<dbReference type="STRING" id="656916.A0A2G7FN21"/>
<feature type="region of interest" description="Disordered" evidence="17">
    <location>
        <begin position="152"/>
        <end position="248"/>
    </location>
</feature>
<accession>A0A2G7FN21</accession>
<comment type="catalytic activity">
    <reaction evidence="16">
        <text>(2R,3R)-2,3-dihydroxy-3-methylpentanoate = (S)-3-methyl-2-oxopentanoate + H2O</text>
        <dbReference type="Rhea" id="RHEA:27694"/>
        <dbReference type="ChEBI" id="CHEBI:15377"/>
        <dbReference type="ChEBI" id="CHEBI:35146"/>
        <dbReference type="ChEBI" id="CHEBI:49258"/>
        <dbReference type="EC" id="4.2.1.9"/>
    </reaction>
    <physiologicalReaction direction="left-to-right" evidence="16">
        <dbReference type="Rhea" id="RHEA:27695"/>
    </physiologicalReaction>
</comment>
<feature type="compositionally biased region" description="Low complexity" evidence="17">
    <location>
        <begin position="180"/>
        <end position="197"/>
    </location>
</feature>
<feature type="region of interest" description="Disordered" evidence="17">
    <location>
        <begin position="264"/>
        <end position="336"/>
    </location>
</feature>
<name>A0A2G7FN21_9EURO</name>
<dbReference type="NCBIfam" id="NF002068">
    <property type="entry name" value="PRK00911.1"/>
    <property type="match status" value="1"/>
</dbReference>
<keyword evidence="3" id="KW-0028">Amino-acid biosynthesis</keyword>
<dbReference type="PROSITE" id="PS00108">
    <property type="entry name" value="PROTEIN_KINASE_ST"/>
    <property type="match status" value="1"/>
</dbReference>
<feature type="domain" description="Protein kinase" evidence="18">
    <location>
        <begin position="348"/>
        <end position="642"/>
    </location>
</feature>
<dbReference type="PROSITE" id="PS50011">
    <property type="entry name" value="PROTEIN_KINASE_DOM"/>
    <property type="match status" value="1"/>
</dbReference>
<dbReference type="FunFam" id="3.50.30.80:FF:000001">
    <property type="entry name" value="Dihydroxy-acid dehydratase"/>
    <property type="match status" value="1"/>
</dbReference>
<evidence type="ECO:0000313" key="20">
    <source>
        <dbReference type="Proteomes" id="UP000231358"/>
    </source>
</evidence>
<dbReference type="PANTHER" id="PTHR21000">
    <property type="entry name" value="DIHYDROXY-ACID DEHYDRATASE DAD"/>
    <property type="match status" value="1"/>
</dbReference>
<dbReference type="InterPro" id="IPR000581">
    <property type="entry name" value="ILV_EDD_N"/>
</dbReference>
<keyword evidence="19" id="KW-0808">Transferase</keyword>
<dbReference type="GO" id="GO:0005739">
    <property type="term" value="C:mitochondrion"/>
    <property type="evidence" value="ECO:0007669"/>
    <property type="project" value="TreeGrafter"/>
</dbReference>
<dbReference type="SUPFAM" id="SSF56112">
    <property type="entry name" value="Protein kinase-like (PK-like)"/>
    <property type="match status" value="1"/>
</dbReference>
<dbReference type="SUPFAM" id="SSF143975">
    <property type="entry name" value="IlvD/EDD N-terminal domain-like"/>
    <property type="match status" value="1"/>
</dbReference>
<evidence type="ECO:0000256" key="16">
    <source>
        <dbReference type="ARBA" id="ARBA00052865"/>
    </source>
</evidence>
<dbReference type="Pfam" id="PF24877">
    <property type="entry name" value="ILV_EDD_C"/>
    <property type="match status" value="1"/>
</dbReference>
<evidence type="ECO:0000256" key="3">
    <source>
        <dbReference type="ARBA" id="ARBA00022605"/>
    </source>
</evidence>
<dbReference type="InterPro" id="IPR042096">
    <property type="entry name" value="Dihydro-acid_dehy_C"/>
</dbReference>
<evidence type="ECO:0000256" key="9">
    <source>
        <dbReference type="ARBA" id="ARBA00023239"/>
    </source>
</evidence>
<reference evidence="19 20" key="1">
    <citation type="submission" date="2017-05" db="EMBL/GenBank/DDBJ databases">
        <title>Genome sequence for an aflatoxigenic pathogen of Argentinian peanut, Aspergillus arachidicola.</title>
        <authorList>
            <person name="Moore G."/>
            <person name="Beltz S.B."/>
            <person name="Mack B.M."/>
        </authorList>
    </citation>
    <scope>NUCLEOTIDE SEQUENCE [LARGE SCALE GENOMIC DNA]</scope>
    <source>
        <strain evidence="19 20">CBS 117610</strain>
    </source>
</reference>
<dbReference type="UniPathway" id="UPA00049">
    <property type="reaction ID" value="UER00061"/>
</dbReference>
<evidence type="ECO:0000256" key="13">
    <source>
        <dbReference type="ARBA" id="ARBA00029437"/>
    </source>
</evidence>
<feature type="compositionally biased region" description="Basic and acidic residues" evidence="17">
    <location>
        <begin position="219"/>
        <end position="236"/>
    </location>
</feature>
<protein>
    <recommendedName>
        <fullName evidence="14">dihydroxy-acid dehydratase</fullName>
        <ecNumber evidence="14">4.2.1.9</ecNumber>
    </recommendedName>
</protein>
<evidence type="ECO:0000256" key="6">
    <source>
        <dbReference type="ARBA" id="ARBA00022842"/>
    </source>
</evidence>
<evidence type="ECO:0000256" key="8">
    <source>
        <dbReference type="ARBA" id="ARBA00023014"/>
    </source>
</evidence>
<evidence type="ECO:0000256" key="4">
    <source>
        <dbReference type="ARBA" id="ARBA00022714"/>
    </source>
</evidence>
<keyword evidence="9" id="KW-0456">Lyase</keyword>
<keyword evidence="4" id="KW-0001">2Fe-2S</keyword>
<feature type="compositionally biased region" description="Polar residues" evidence="17">
    <location>
        <begin position="170"/>
        <end position="179"/>
    </location>
</feature>
<feature type="compositionally biased region" description="Basic and acidic residues" evidence="17">
    <location>
        <begin position="280"/>
        <end position="290"/>
    </location>
</feature>
<comment type="catalytic activity">
    <reaction evidence="11">
        <text>(2R)-2,3-dihydroxy-3-methylbutanoate = 3-methyl-2-oxobutanoate + H2O</text>
        <dbReference type="Rhea" id="RHEA:24809"/>
        <dbReference type="ChEBI" id="CHEBI:11851"/>
        <dbReference type="ChEBI" id="CHEBI:15377"/>
        <dbReference type="ChEBI" id="CHEBI:49072"/>
        <dbReference type="EC" id="4.2.1.9"/>
    </reaction>
    <physiologicalReaction direction="left-to-right" evidence="11">
        <dbReference type="Rhea" id="RHEA:24810"/>
    </physiologicalReaction>
</comment>
<dbReference type="PROSITE" id="PS00887">
    <property type="entry name" value="ILVD_EDD_2"/>
    <property type="match status" value="1"/>
</dbReference>
<dbReference type="FunFam" id="1.10.510.10:FF:000640">
    <property type="entry name" value="Serine/threonine-protein kinase PRR1"/>
    <property type="match status" value="1"/>
</dbReference>
<evidence type="ECO:0000256" key="5">
    <source>
        <dbReference type="ARBA" id="ARBA00022723"/>
    </source>
</evidence>
<dbReference type="PROSITE" id="PS00886">
    <property type="entry name" value="ILVD_EDD_1"/>
    <property type="match status" value="1"/>
</dbReference>
<evidence type="ECO:0000256" key="7">
    <source>
        <dbReference type="ARBA" id="ARBA00023004"/>
    </source>
</evidence>
<feature type="compositionally biased region" description="Low complexity" evidence="17">
    <location>
        <begin position="108"/>
        <end position="122"/>
    </location>
</feature>
<dbReference type="GO" id="GO:0004160">
    <property type="term" value="F:dihydroxy-acid dehydratase activity"/>
    <property type="evidence" value="ECO:0007669"/>
    <property type="project" value="UniProtKB-EC"/>
</dbReference>
<dbReference type="Proteomes" id="UP000231358">
    <property type="component" value="Unassembled WGS sequence"/>
</dbReference>
<comment type="similarity">
    <text evidence="2">Belongs to the IlvD/Edd family.</text>
</comment>
<dbReference type="InterPro" id="IPR037237">
    <property type="entry name" value="IlvD/EDD_N"/>
</dbReference>
<dbReference type="GO" id="GO:0051537">
    <property type="term" value="F:2 iron, 2 sulfur cluster binding"/>
    <property type="evidence" value="ECO:0007669"/>
    <property type="project" value="UniProtKB-KW"/>
</dbReference>
<evidence type="ECO:0000256" key="12">
    <source>
        <dbReference type="ARBA" id="ARBA00029436"/>
    </source>
</evidence>
<dbReference type="AlphaFoldDB" id="A0A2G7FN21"/>
<feature type="compositionally biased region" description="Low complexity" evidence="17">
    <location>
        <begin position="264"/>
        <end position="279"/>
    </location>
</feature>
<sequence length="1250" mass="134766">MISPDSSQPTDRSALFAKQPILLHEASATTASGNNEISSVSSVSSGVEGICSPVSLNGEFSPNIKDEMIHQFHPGAPQPLPSLQIRTDLPRTAQLSPSKESDPFMHHSISSSSLPRRTSSLRGFLERPSSGGGSLSPASLLSSPQLMAMGDITPLPSPIGGVSPWKIPRRNSQSLSRTPSLLSRNGSSLSLRLSDSSQVLGPSECRSRSKQRGMAEMLGADKHSDTPSKPRPDGAPKHARNRSLSEYVPPTKAIPIKRPIAVSGSGVSQGIFSSSSTDSKSNKLHREQHLAVHRGIAIPAIRPPTPPRSSRSTSDGDVEPVILSPQSMDGSDEIYSVRSIRSQQPRKYRKLRELGQGTFSQVCLAVRMELQDDMESGYSSSLQGVNAATQKLVAVKVIEHGPAGGADEERLEVSLKRERRKRALLVLDYCPGGDLFDVATSGPRPMSPELIRRIFSELVAAVRYLHANFIVHRDIKLENVLVTLPPAAMEEITDWRTYDRAVVTLTDLGLSRRIPQPPESPLLHTRCGSEDYAAPEILMGQPYDGRSTDGWALGVLLYAMMENRLPFDALPGTRGDPAKLRARTPHRIARCEWSWYRYADNDGEWDPQKGKDLEGARECVEGLLKRNTKRKSLDEIASLEWVAKAFDVPGGLKRGDKEVPRPLSTTLPKQKASSSEDDNALNKVSRHVTQPISQGASQAMLYATGLTEEDMNKAQVGISSVWYSGNPCNMHLLDLNHRVKQGVEQAGLIGMQFNTVGVSDAISMGTKGMRYSLQSRDLIADSIETVMGGQWYDANISIPGCDKNMPGVLMAMGRVNRPSIMLYGGTIKPGCAATQNNAEIDIVSAFQAYGQFLSGDITEPQRFDIIRNACPGGGACGGMYTANTMATAIETIGMTLPGSSSNPAESRAKDLECLAVGGAIKKLLKEDIRPRDIMTRQAFENAMVVVNITGGSTNAVLHLIAIADSVGIKLDIEDFQSVSDRIPFLADLKPSGKYVMADMHKIGGTPALLKFLLKEGLIDGSGMTVTGETLAKNLEKVPDFPEDQKIIRPLSNPIKETGHIQILKGSLAPGGSVGKITGKEGTSFTGKARVFDDEDDFIAALERGEIKKEEKTVVVIRYTGPKGGPGMPEMLKPSSALMGYGLGQSVALITDGRFSGGSHGFLIGHIVPEAAVGGPIGLVKDGDVIVIDAEKRALDLDVDQETLAERRKQWEADKEAGKLPPTGLTMRGTLGKYARTVKDASHGCITDALD</sequence>
<dbReference type="PANTHER" id="PTHR21000:SF5">
    <property type="entry name" value="DIHYDROXY-ACID DEHYDRATASE, MITOCHONDRIAL"/>
    <property type="match status" value="1"/>
</dbReference>
<dbReference type="InterPro" id="IPR008271">
    <property type="entry name" value="Ser/Thr_kinase_AS"/>
</dbReference>
<keyword evidence="19" id="KW-0418">Kinase</keyword>
<evidence type="ECO:0000256" key="10">
    <source>
        <dbReference type="ARBA" id="ARBA00023304"/>
    </source>
</evidence>
<keyword evidence="5" id="KW-0479">Metal-binding</keyword>
<keyword evidence="8" id="KW-0411">Iron-sulfur</keyword>
<dbReference type="HAMAP" id="MF_00012">
    <property type="entry name" value="IlvD"/>
    <property type="match status" value="1"/>
</dbReference>
<keyword evidence="10" id="KW-0100">Branched-chain amino acid biosynthesis</keyword>
<dbReference type="GO" id="GO:0046872">
    <property type="term" value="F:metal ion binding"/>
    <property type="evidence" value="ECO:0007669"/>
    <property type="project" value="UniProtKB-KW"/>
</dbReference>
<dbReference type="GO" id="GO:0009097">
    <property type="term" value="P:isoleucine biosynthetic process"/>
    <property type="evidence" value="ECO:0007669"/>
    <property type="project" value="UniProtKB-UniPathway"/>
</dbReference>
<comment type="cofactor">
    <cofactor evidence="15">
        <name>[2Fe-2S] cluster</name>
        <dbReference type="ChEBI" id="CHEBI:190135"/>
    </cofactor>
</comment>
<keyword evidence="7" id="KW-0408">Iron</keyword>
<keyword evidence="6" id="KW-0460">Magnesium</keyword>
<dbReference type="InterPro" id="IPR056740">
    <property type="entry name" value="ILV_EDD_C"/>
</dbReference>
<dbReference type="EC" id="4.2.1.9" evidence="14"/>
<dbReference type="Pfam" id="PF00069">
    <property type="entry name" value="Pkinase"/>
    <property type="match status" value="1"/>
</dbReference>
<evidence type="ECO:0000256" key="14">
    <source>
        <dbReference type="ARBA" id="ARBA00029490"/>
    </source>
</evidence>
<proteinExistence type="inferred from homology"/>
<evidence type="ECO:0000259" key="18">
    <source>
        <dbReference type="PROSITE" id="PS50011"/>
    </source>
</evidence>
<dbReference type="SUPFAM" id="SSF52016">
    <property type="entry name" value="LeuD/IlvD-like"/>
    <property type="match status" value="1"/>
</dbReference>
<dbReference type="InterPro" id="IPR020558">
    <property type="entry name" value="DiOHA_6PGluconate_deHydtase_CS"/>
</dbReference>
<dbReference type="UniPathway" id="UPA00047">
    <property type="reaction ID" value="UER00057"/>
</dbReference>
<dbReference type="EMBL" id="NEXV01000528">
    <property type="protein sequence ID" value="PIG82037.1"/>
    <property type="molecule type" value="Genomic_DNA"/>
</dbReference>
<dbReference type="SMART" id="SM00220">
    <property type="entry name" value="S_TKc"/>
    <property type="match status" value="1"/>
</dbReference>
<comment type="pathway">
    <text evidence="13">Amino-acid biosynthesis; L-isoleucine biosynthesis; L-isoleucine from 2-oxobutanoate: step 3/4.</text>
</comment>
<dbReference type="NCBIfam" id="TIGR00110">
    <property type="entry name" value="ilvD"/>
    <property type="match status" value="1"/>
</dbReference>
<dbReference type="GO" id="GO:0004672">
    <property type="term" value="F:protein kinase activity"/>
    <property type="evidence" value="ECO:0007669"/>
    <property type="project" value="InterPro"/>
</dbReference>
<dbReference type="InterPro" id="IPR050165">
    <property type="entry name" value="DHAD_IlvD/Edd"/>
</dbReference>
<dbReference type="Pfam" id="PF00920">
    <property type="entry name" value="ILVD_EDD_N"/>
    <property type="match status" value="1"/>
</dbReference>
<comment type="caution">
    <text evidence="19">The sequence shown here is derived from an EMBL/GenBank/DDBJ whole genome shotgun (WGS) entry which is preliminary data.</text>
</comment>